<organism evidence="2 3">
    <name type="scientific">Actinomadura meridiana</name>
    <dbReference type="NCBI Taxonomy" id="559626"/>
    <lineage>
        <taxon>Bacteria</taxon>
        <taxon>Bacillati</taxon>
        <taxon>Actinomycetota</taxon>
        <taxon>Actinomycetes</taxon>
        <taxon>Streptosporangiales</taxon>
        <taxon>Thermomonosporaceae</taxon>
        <taxon>Actinomadura</taxon>
    </lineage>
</organism>
<gene>
    <name evidence="2" type="ORF">GCM10022254_52520</name>
</gene>
<feature type="region of interest" description="Disordered" evidence="1">
    <location>
        <begin position="37"/>
        <end position="71"/>
    </location>
</feature>
<keyword evidence="3" id="KW-1185">Reference proteome</keyword>
<proteinExistence type="predicted"/>
<dbReference type="RefSeq" id="WP_344901364.1">
    <property type="nucleotide sequence ID" value="NZ_BAABAS010000020.1"/>
</dbReference>
<feature type="compositionally biased region" description="Low complexity" evidence="1">
    <location>
        <begin position="56"/>
        <end position="65"/>
    </location>
</feature>
<protein>
    <submittedName>
        <fullName evidence="2">Uncharacterized protein</fullName>
    </submittedName>
</protein>
<reference evidence="3" key="1">
    <citation type="journal article" date="2019" name="Int. J. Syst. Evol. Microbiol.">
        <title>The Global Catalogue of Microorganisms (GCM) 10K type strain sequencing project: providing services to taxonomists for standard genome sequencing and annotation.</title>
        <authorList>
            <consortium name="The Broad Institute Genomics Platform"/>
            <consortium name="The Broad Institute Genome Sequencing Center for Infectious Disease"/>
            <person name="Wu L."/>
            <person name="Ma J."/>
        </authorList>
    </citation>
    <scope>NUCLEOTIDE SEQUENCE [LARGE SCALE GENOMIC DNA]</scope>
    <source>
        <strain evidence="3">JCM 17440</strain>
    </source>
</reference>
<evidence type="ECO:0000313" key="2">
    <source>
        <dbReference type="EMBL" id="GAA4238087.1"/>
    </source>
</evidence>
<dbReference type="EMBL" id="BAABAS010000020">
    <property type="protein sequence ID" value="GAA4238087.1"/>
    <property type="molecule type" value="Genomic_DNA"/>
</dbReference>
<dbReference type="Proteomes" id="UP001501710">
    <property type="component" value="Unassembled WGS sequence"/>
</dbReference>
<comment type="caution">
    <text evidence="2">The sequence shown here is derived from an EMBL/GenBank/DDBJ whole genome shotgun (WGS) entry which is preliminary data.</text>
</comment>
<evidence type="ECO:0000313" key="3">
    <source>
        <dbReference type="Proteomes" id="UP001501710"/>
    </source>
</evidence>
<accession>A0ABP8CDU2</accession>
<name>A0ABP8CDU2_9ACTN</name>
<evidence type="ECO:0000256" key="1">
    <source>
        <dbReference type="SAM" id="MobiDB-lite"/>
    </source>
</evidence>
<sequence length="71" mass="7622">MDVEKRLLRDAESFAKEIKLLDEEGALSRTLTFLGLADSDSNDVEKDAPGAGRIQRPAPAGGEPESPGRRA</sequence>